<dbReference type="EMBL" id="ML976702">
    <property type="protein sequence ID" value="KAF1970243.1"/>
    <property type="molecule type" value="Genomic_DNA"/>
</dbReference>
<evidence type="ECO:0000313" key="3">
    <source>
        <dbReference type="EMBL" id="KAF1970243.1"/>
    </source>
</evidence>
<organism evidence="3 4">
    <name type="scientific">Bimuria novae-zelandiae CBS 107.79</name>
    <dbReference type="NCBI Taxonomy" id="1447943"/>
    <lineage>
        <taxon>Eukaryota</taxon>
        <taxon>Fungi</taxon>
        <taxon>Dikarya</taxon>
        <taxon>Ascomycota</taxon>
        <taxon>Pezizomycotina</taxon>
        <taxon>Dothideomycetes</taxon>
        <taxon>Pleosporomycetidae</taxon>
        <taxon>Pleosporales</taxon>
        <taxon>Massarineae</taxon>
        <taxon>Didymosphaeriaceae</taxon>
        <taxon>Bimuria</taxon>
    </lineage>
</organism>
<feature type="transmembrane region" description="Helical" evidence="2">
    <location>
        <begin position="289"/>
        <end position="307"/>
    </location>
</feature>
<proteinExistence type="predicted"/>
<evidence type="ECO:0000313" key="4">
    <source>
        <dbReference type="Proteomes" id="UP000800036"/>
    </source>
</evidence>
<feature type="compositionally biased region" description="Basic and acidic residues" evidence="1">
    <location>
        <begin position="47"/>
        <end position="56"/>
    </location>
</feature>
<protein>
    <submittedName>
        <fullName evidence="3">Uncharacterized protein</fullName>
    </submittedName>
</protein>
<keyword evidence="2" id="KW-1133">Transmembrane helix</keyword>
<feature type="transmembrane region" description="Helical" evidence="2">
    <location>
        <begin position="240"/>
        <end position="261"/>
    </location>
</feature>
<dbReference type="Proteomes" id="UP000800036">
    <property type="component" value="Unassembled WGS sequence"/>
</dbReference>
<accession>A0A6A5UYK2</accession>
<dbReference type="OrthoDB" id="5427234at2759"/>
<gene>
    <name evidence="3" type="ORF">BU23DRAFT_570840</name>
</gene>
<feature type="transmembrane region" description="Helical" evidence="2">
    <location>
        <begin position="207"/>
        <end position="228"/>
    </location>
</feature>
<keyword evidence="2" id="KW-0472">Membrane</keyword>
<feature type="region of interest" description="Disordered" evidence="1">
    <location>
        <begin position="73"/>
        <end position="103"/>
    </location>
</feature>
<feature type="region of interest" description="Disordered" evidence="1">
    <location>
        <begin position="24"/>
        <end position="61"/>
    </location>
</feature>
<keyword evidence="4" id="KW-1185">Reference proteome</keyword>
<feature type="transmembrane region" description="Helical" evidence="2">
    <location>
        <begin position="146"/>
        <end position="165"/>
    </location>
</feature>
<sequence length="369" mass="41322">MDRAFAMRRNATFCENLYEPNPDIAGQGLYALPPQSHQSAPGDDSEQSTRRSDDSGPIRVSWDRYASSDDGEIILRRDTGDESERRDDGDQSARRDGNRRRTAPFQACRSGKAVVDLFTRQYIVGLAYVVAAFIKHSDISYYHLRIVLELCSINIVVLFVCAYTRKTLPGLVERQRARERTAPQPWPRDRRFFGWQVSSGTQFQDSVALLSFGIFAGLHLGLVVHTVVRSIRDENFQRCFPADHGTLIFTVVLLACFYYAFYNVSADEGPSGGRRLDLDRIHKHFSDNGGSILSSFVIFCSVLVPLLPGKLRQEVLHSWYSGLKGLAQKSKKGLSAMSAKLSGVSVELVVCAGWRDVVKCRQATWKSGV</sequence>
<keyword evidence="2" id="KW-0812">Transmembrane</keyword>
<evidence type="ECO:0000256" key="1">
    <source>
        <dbReference type="SAM" id="MobiDB-lite"/>
    </source>
</evidence>
<feature type="compositionally biased region" description="Basic and acidic residues" evidence="1">
    <location>
        <begin position="73"/>
        <end position="96"/>
    </location>
</feature>
<reference evidence="3" key="1">
    <citation type="journal article" date="2020" name="Stud. Mycol.">
        <title>101 Dothideomycetes genomes: a test case for predicting lifestyles and emergence of pathogens.</title>
        <authorList>
            <person name="Haridas S."/>
            <person name="Albert R."/>
            <person name="Binder M."/>
            <person name="Bloem J."/>
            <person name="Labutti K."/>
            <person name="Salamov A."/>
            <person name="Andreopoulos B."/>
            <person name="Baker S."/>
            <person name="Barry K."/>
            <person name="Bills G."/>
            <person name="Bluhm B."/>
            <person name="Cannon C."/>
            <person name="Castanera R."/>
            <person name="Culley D."/>
            <person name="Daum C."/>
            <person name="Ezra D."/>
            <person name="Gonzalez J."/>
            <person name="Henrissat B."/>
            <person name="Kuo A."/>
            <person name="Liang C."/>
            <person name="Lipzen A."/>
            <person name="Lutzoni F."/>
            <person name="Magnuson J."/>
            <person name="Mondo S."/>
            <person name="Nolan M."/>
            <person name="Ohm R."/>
            <person name="Pangilinan J."/>
            <person name="Park H.-J."/>
            <person name="Ramirez L."/>
            <person name="Alfaro M."/>
            <person name="Sun H."/>
            <person name="Tritt A."/>
            <person name="Yoshinaga Y."/>
            <person name="Zwiers L.-H."/>
            <person name="Turgeon B."/>
            <person name="Goodwin S."/>
            <person name="Spatafora J."/>
            <person name="Crous P."/>
            <person name="Grigoriev I."/>
        </authorList>
    </citation>
    <scope>NUCLEOTIDE SEQUENCE</scope>
    <source>
        <strain evidence="3">CBS 107.79</strain>
    </source>
</reference>
<dbReference type="AlphaFoldDB" id="A0A6A5UYK2"/>
<evidence type="ECO:0000256" key="2">
    <source>
        <dbReference type="SAM" id="Phobius"/>
    </source>
</evidence>
<name>A0A6A5UYK2_9PLEO</name>